<sequence>MTNNQNAIRETEFAASNKLPWKLFMLLLLVAGLSAARAELEESTVSSDEVENGEYRLAALIIDDIGDLRQPGIRAINLPANVAISVLPHTPFGTELAELAHEQGREVMLHMPMEAKNRTDPGPGAIYLDMDEHDVRRAMRAALADVPHARGVNNHMGSLITRHPGHMQWVMEELKRAGDLYFIDSRTSARSVAQELAKEYGLKNSARVIFIDPQRDEEIIEKQIKDFIATAHSEDGAIAIGHPYPETLDLLEEYLPKLRGKGIKLVPPSVLVDKPAGDPVEEMHP</sequence>
<proteinExistence type="predicted"/>
<dbReference type="PANTHER" id="PTHR30105">
    <property type="entry name" value="UNCHARACTERIZED YIBQ-RELATED"/>
    <property type="match status" value="1"/>
</dbReference>
<dbReference type="PANTHER" id="PTHR30105:SF2">
    <property type="entry name" value="DIVERGENT POLYSACCHARIDE DEACETYLASE SUPERFAMILY"/>
    <property type="match status" value="1"/>
</dbReference>
<dbReference type="AlphaFoldDB" id="A0A0X8X823"/>
<dbReference type="Proteomes" id="UP000218890">
    <property type="component" value="Chromosome"/>
</dbReference>
<dbReference type="SUPFAM" id="SSF88713">
    <property type="entry name" value="Glycoside hydrolase/deacetylase"/>
    <property type="match status" value="1"/>
</dbReference>
<protein>
    <submittedName>
        <fullName evidence="1">Periplasmic protein YibQ</fullName>
    </submittedName>
</protein>
<evidence type="ECO:0000313" key="1">
    <source>
        <dbReference type="EMBL" id="BAU56688.2"/>
    </source>
</evidence>
<keyword evidence="2" id="KW-1185">Reference proteome</keyword>
<dbReference type="CDD" id="cd10936">
    <property type="entry name" value="CE4_DAC2"/>
    <property type="match status" value="1"/>
</dbReference>
<dbReference type="InterPro" id="IPR011330">
    <property type="entry name" value="Glyco_hydro/deAcase_b/a-brl"/>
</dbReference>
<dbReference type="RefSeq" id="WP_231901966.1">
    <property type="nucleotide sequence ID" value="NZ_AP017372.2"/>
</dbReference>
<dbReference type="GO" id="GO:0005975">
    <property type="term" value="P:carbohydrate metabolic process"/>
    <property type="evidence" value="ECO:0007669"/>
    <property type="project" value="InterPro"/>
</dbReference>
<dbReference type="EMBL" id="AP017372">
    <property type="protein sequence ID" value="BAU56688.2"/>
    <property type="molecule type" value="Genomic_DNA"/>
</dbReference>
<dbReference type="Gene3D" id="3.20.20.370">
    <property type="entry name" value="Glycoside hydrolase/deacetylase"/>
    <property type="match status" value="1"/>
</dbReference>
<accession>A0A0X8X823</accession>
<dbReference type="InterPro" id="IPR006837">
    <property type="entry name" value="Divergent_DAC"/>
</dbReference>
<name>A0A0X8X823_HALHR</name>
<evidence type="ECO:0000313" key="2">
    <source>
        <dbReference type="Proteomes" id="UP000218890"/>
    </source>
</evidence>
<gene>
    <name evidence="1" type="primary">yibQ</name>
    <name evidence="1" type="ORF">HH1059_00190</name>
</gene>
<reference evidence="1" key="1">
    <citation type="submission" date="2016-02" db="EMBL/GenBank/DDBJ databases">
        <title>Halorhodospira halochloris DSM-1059 complete genome, version 2.</title>
        <authorList>
            <person name="Tsukatani Y."/>
        </authorList>
    </citation>
    <scope>NUCLEOTIDE SEQUENCE</scope>
    <source>
        <strain evidence="1">DSM 1059</strain>
    </source>
</reference>
<organism evidence="1 2">
    <name type="scientific">Halorhodospira halochloris</name>
    <name type="common">Ectothiorhodospira halochloris</name>
    <dbReference type="NCBI Taxonomy" id="1052"/>
    <lineage>
        <taxon>Bacteria</taxon>
        <taxon>Pseudomonadati</taxon>
        <taxon>Pseudomonadota</taxon>
        <taxon>Gammaproteobacteria</taxon>
        <taxon>Chromatiales</taxon>
        <taxon>Ectothiorhodospiraceae</taxon>
        <taxon>Halorhodospira</taxon>
    </lineage>
</organism>
<dbReference type="Pfam" id="PF04748">
    <property type="entry name" value="Polysacc_deac_2"/>
    <property type="match status" value="1"/>
</dbReference>
<dbReference type="KEGG" id="hhk:HH1059_00190"/>